<evidence type="ECO:0000313" key="7">
    <source>
        <dbReference type="Proteomes" id="UP000077275"/>
    </source>
</evidence>
<dbReference type="RefSeq" id="WP_067259035.1">
    <property type="nucleotide sequence ID" value="NZ_LWMW01000089.1"/>
</dbReference>
<keyword evidence="7" id="KW-1185">Reference proteome</keyword>
<comment type="similarity">
    <text evidence="1 4">Belongs to the carbohydrate kinase PfkB family.</text>
</comment>
<keyword evidence="2 4" id="KW-0808">Transferase</keyword>
<reference evidence="6 7" key="1">
    <citation type="submission" date="2016-04" db="EMBL/GenBank/DDBJ databases">
        <title>Genome sequence of Methanobrevibacter cuticularis DSM 11139.</title>
        <authorList>
            <person name="Poehlein A."/>
            <person name="Seedorf H."/>
            <person name="Daniel R."/>
        </authorList>
    </citation>
    <scope>NUCLEOTIDE SEQUENCE [LARGE SCALE GENOMIC DNA]</scope>
    <source>
        <strain evidence="6 7">DSM 11139</strain>
    </source>
</reference>
<dbReference type="STRING" id="47311.MBCUT_07310"/>
<proteinExistence type="inferred from homology"/>
<sequence>MSILDNKIDVDIIGFGALNLDKLYYVNDIAREDEESYIKEFDLNCGGSAANTIIGLSRLGVSTSYIGKIADDEEGEILEMNLISEGVFVNNLIEAEKGHSGNVLGFVDENGDRALYIDSGVNDEISMNELNIEQIDMAKIIHYSSFVGDSFNTQIELLDILPASMILSFDPGMLYAKKGFKAIEKILNRTNILLINEKELFILFKEHYSNKYNLIHEDLTFRDLAKYVLEDGIDIVVVKRGTKGVYGINDKNQEVKVPIFEVDTIDTTAAGDSFNSGFLYSYLKGYSLEKSCLIGNWVASKSVENIGITGMPNENKLLEFEKTIDSDI</sequence>
<dbReference type="EC" id="2.7.1.92" evidence="6"/>
<dbReference type="InterPro" id="IPR002173">
    <property type="entry name" value="Carboh/pur_kinase_PfkB_CS"/>
</dbReference>
<dbReference type="OrthoDB" id="26949at2157"/>
<evidence type="ECO:0000259" key="5">
    <source>
        <dbReference type="Pfam" id="PF00294"/>
    </source>
</evidence>
<comment type="caution">
    <text evidence="6">The sequence shown here is derived from an EMBL/GenBank/DDBJ whole genome shotgun (WGS) entry which is preliminary data.</text>
</comment>
<keyword evidence="3 4" id="KW-0418">Kinase</keyword>
<dbReference type="GO" id="GO:0047590">
    <property type="term" value="F:5-dehydro-2-deoxygluconokinase activity"/>
    <property type="evidence" value="ECO:0007669"/>
    <property type="project" value="UniProtKB-EC"/>
</dbReference>
<name>A0A166CSY2_9EURY</name>
<protein>
    <submittedName>
        <fullName evidence="6">5-dehydro-2-deoxygluconokinase</fullName>
        <ecNumber evidence="6">2.7.1.92</ecNumber>
    </submittedName>
</protein>
<dbReference type="AlphaFoldDB" id="A0A166CSY2"/>
<dbReference type="PROSITE" id="PS00584">
    <property type="entry name" value="PFKB_KINASES_2"/>
    <property type="match status" value="1"/>
</dbReference>
<organism evidence="6 7">
    <name type="scientific">Methanobrevibacter cuticularis</name>
    <dbReference type="NCBI Taxonomy" id="47311"/>
    <lineage>
        <taxon>Archaea</taxon>
        <taxon>Methanobacteriati</taxon>
        <taxon>Methanobacteriota</taxon>
        <taxon>Methanomada group</taxon>
        <taxon>Methanobacteria</taxon>
        <taxon>Methanobacteriales</taxon>
        <taxon>Methanobacteriaceae</taxon>
        <taxon>Methanobrevibacter</taxon>
    </lineage>
</organism>
<dbReference type="EMBL" id="LWMW01000089">
    <property type="protein sequence ID" value="KZX16577.1"/>
    <property type="molecule type" value="Genomic_DNA"/>
</dbReference>
<evidence type="ECO:0000256" key="1">
    <source>
        <dbReference type="ARBA" id="ARBA00010688"/>
    </source>
</evidence>
<gene>
    <name evidence="6" type="primary">iolC</name>
    <name evidence="6" type="ORF">MBCUT_07310</name>
</gene>
<dbReference type="InterPro" id="IPR002139">
    <property type="entry name" value="Ribo/fructo_kinase"/>
</dbReference>
<evidence type="ECO:0000313" key="6">
    <source>
        <dbReference type="EMBL" id="KZX16577.1"/>
    </source>
</evidence>
<dbReference type="PRINTS" id="PR00990">
    <property type="entry name" value="RIBOKINASE"/>
</dbReference>
<dbReference type="InterPro" id="IPR029056">
    <property type="entry name" value="Ribokinase-like"/>
</dbReference>
<feature type="domain" description="Carbohydrate kinase PfkB" evidence="5">
    <location>
        <begin position="15"/>
        <end position="309"/>
    </location>
</feature>
<dbReference type="Gene3D" id="3.40.1190.20">
    <property type="match status" value="1"/>
</dbReference>
<dbReference type="InterPro" id="IPR011611">
    <property type="entry name" value="PfkB_dom"/>
</dbReference>
<accession>A0A166CSY2</accession>
<evidence type="ECO:0000256" key="2">
    <source>
        <dbReference type="ARBA" id="ARBA00022679"/>
    </source>
</evidence>
<evidence type="ECO:0000256" key="3">
    <source>
        <dbReference type="ARBA" id="ARBA00022777"/>
    </source>
</evidence>
<dbReference type="Pfam" id="PF00294">
    <property type="entry name" value="PfkB"/>
    <property type="match status" value="1"/>
</dbReference>
<dbReference type="PATRIC" id="fig|47311.3.peg.812"/>
<dbReference type="GO" id="GO:0006796">
    <property type="term" value="P:phosphate-containing compound metabolic process"/>
    <property type="evidence" value="ECO:0007669"/>
    <property type="project" value="UniProtKB-ARBA"/>
</dbReference>
<dbReference type="SUPFAM" id="SSF53613">
    <property type="entry name" value="Ribokinase-like"/>
    <property type="match status" value="1"/>
</dbReference>
<dbReference type="PANTHER" id="PTHR10584:SF166">
    <property type="entry name" value="RIBOKINASE"/>
    <property type="match status" value="1"/>
</dbReference>
<evidence type="ECO:0000256" key="4">
    <source>
        <dbReference type="RuleBase" id="RU003704"/>
    </source>
</evidence>
<dbReference type="PANTHER" id="PTHR10584">
    <property type="entry name" value="SUGAR KINASE"/>
    <property type="match status" value="1"/>
</dbReference>
<dbReference type="Proteomes" id="UP000077275">
    <property type="component" value="Unassembled WGS sequence"/>
</dbReference>